<dbReference type="HAMAP" id="MF_00105">
    <property type="entry name" value="GreA_GreB"/>
    <property type="match status" value="1"/>
</dbReference>
<dbReference type="GO" id="GO:0006354">
    <property type="term" value="P:DNA-templated transcription elongation"/>
    <property type="evidence" value="ECO:0007669"/>
    <property type="project" value="TreeGrafter"/>
</dbReference>
<dbReference type="Pfam" id="PF01272">
    <property type="entry name" value="GreA_GreB"/>
    <property type="match status" value="1"/>
</dbReference>
<evidence type="ECO:0000256" key="1">
    <source>
        <dbReference type="ARBA" id="ARBA00008213"/>
    </source>
</evidence>
<dbReference type="OrthoDB" id="9808774at2"/>
<dbReference type="NCBIfam" id="NF001263">
    <property type="entry name" value="PRK00226.1-4"/>
    <property type="match status" value="1"/>
</dbReference>
<dbReference type="GO" id="GO:0003677">
    <property type="term" value="F:DNA binding"/>
    <property type="evidence" value="ECO:0007669"/>
    <property type="project" value="UniProtKB-UniRule"/>
</dbReference>
<dbReference type="NCBIfam" id="TIGR01462">
    <property type="entry name" value="greA"/>
    <property type="match status" value="1"/>
</dbReference>
<dbReference type="Gene3D" id="3.10.50.30">
    <property type="entry name" value="Transcription elongation factor, GreA/GreB, C-terminal domain"/>
    <property type="match status" value="1"/>
</dbReference>
<dbReference type="FunFam" id="3.10.50.30:FF:000001">
    <property type="entry name" value="Transcription elongation factor GreA"/>
    <property type="match status" value="1"/>
</dbReference>
<dbReference type="PIRSF" id="PIRSF006092">
    <property type="entry name" value="GreA_GreB"/>
    <property type="match status" value="1"/>
</dbReference>
<evidence type="ECO:0000256" key="6">
    <source>
        <dbReference type="ARBA" id="ARBA00024916"/>
    </source>
</evidence>
<comment type="similarity">
    <text evidence="1 8 9">Belongs to the GreA/GreB family.</text>
</comment>
<dbReference type="InterPro" id="IPR022691">
    <property type="entry name" value="Tscrpt_elong_fac_GreA/B_N"/>
</dbReference>
<keyword evidence="12" id="KW-0648">Protein biosynthesis</keyword>
<dbReference type="InterPro" id="IPR028624">
    <property type="entry name" value="Tscrpt_elong_fac_GreA/B"/>
</dbReference>
<evidence type="ECO:0000313" key="12">
    <source>
        <dbReference type="EMBL" id="PJJ42076.1"/>
    </source>
</evidence>
<dbReference type="AlphaFoldDB" id="A0A2M9A8M0"/>
<comment type="function">
    <text evidence="6 8 9">Necessary for efficient RNA polymerase transcription elongation past template-encoded arresting sites. The arresting sites in DNA have the property of trapping a certain fraction of elongating RNA polymerases that pass through, resulting in locked ternary complexes. Cleavage of the nascent transcript by cleavage factors such as GreA or GreB allows the resumption of elongation from the new 3'terminus. GreA releases sequences of 2 to 3 nucleotides.</text>
</comment>
<name>A0A2M9A8M0_9BACT</name>
<dbReference type="GO" id="GO:0003746">
    <property type="term" value="F:translation elongation factor activity"/>
    <property type="evidence" value="ECO:0007669"/>
    <property type="project" value="UniProtKB-KW"/>
</dbReference>
<dbReference type="InterPro" id="IPR023459">
    <property type="entry name" value="Tscrpt_elong_fac_GreA/B_fam"/>
</dbReference>
<keyword evidence="13" id="KW-1185">Reference proteome</keyword>
<dbReference type="PANTHER" id="PTHR30437:SF4">
    <property type="entry name" value="TRANSCRIPTION ELONGATION FACTOR GREA"/>
    <property type="match status" value="1"/>
</dbReference>
<keyword evidence="4 8" id="KW-0238">DNA-binding</keyword>
<feature type="domain" description="Transcription elongation factor GreA/GreB N-terminal" evidence="11">
    <location>
        <begin position="4"/>
        <end position="74"/>
    </location>
</feature>
<dbReference type="PROSITE" id="PS00830">
    <property type="entry name" value="GREAB_2"/>
    <property type="match status" value="1"/>
</dbReference>
<dbReference type="GO" id="GO:0032784">
    <property type="term" value="P:regulation of DNA-templated transcription elongation"/>
    <property type="evidence" value="ECO:0007669"/>
    <property type="project" value="UniProtKB-UniRule"/>
</dbReference>
<evidence type="ECO:0000256" key="8">
    <source>
        <dbReference type="HAMAP-Rule" id="MF_00105"/>
    </source>
</evidence>
<dbReference type="InterPro" id="IPR006359">
    <property type="entry name" value="Tscrpt_elong_fac_GreA"/>
</dbReference>
<proteinExistence type="inferred from homology"/>
<evidence type="ECO:0000256" key="3">
    <source>
        <dbReference type="ARBA" id="ARBA00023015"/>
    </source>
</evidence>
<dbReference type="PANTHER" id="PTHR30437">
    <property type="entry name" value="TRANSCRIPTION ELONGATION FACTOR GREA"/>
    <property type="match status" value="1"/>
</dbReference>
<dbReference type="InterPro" id="IPR036953">
    <property type="entry name" value="GreA/GreB_C_sf"/>
</dbReference>
<dbReference type="RefSeq" id="WP_100425967.1">
    <property type="nucleotide sequence ID" value="NZ_JAQXKX010000036.1"/>
</dbReference>
<keyword evidence="12" id="KW-0251">Elongation factor</keyword>
<dbReference type="InterPro" id="IPR018151">
    <property type="entry name" value="TF_GreA/GreB_CS"/>
</dbReference>
<reference evidence="12 13" key="1">
    <citation type="submission" date="2017-11" db="EMBL/GenBank/DDBJ databases">
        <title>Animal gut microbial communities from fecal samples from Wisconsin, USA.</title>
        <authorList>
            <person name="Neumann A."/>
        </authorList>
    </citation>
    <scope>NUCLEOTIDE SEQUENCE [LARGE SCALE GENOMIC DNA]</scope>
    <source>
        <strain evidence="12 13">UWS3</strain>
    </source>
</reference>
<feature type="domain" description="Transcription elongation factor GreA/GreB C-terminal" evidence="10">
    <location>
        <begin position="82"/>
        <end position="154"/>
    </location>
</feature>
<evidence type="ECO:0000256" key="2">
    <source>
        <dbReference type="ARBA" id="ARBA00013729"/>
    </source>
</evidence>
<dbReference type="GO" id="GO:0070063">
    <property type="term" value="F:RNA polymerase binding"/>
    <property type="evidence" value="ECO:0007669"/>
    <property type="project" value="InterPro"/>
</dbReference>
<evidence type="ECO:0000256" key="9">
    <source>
        <dbReference type="RuleBase" id="RU000556"/>
    </source>
</evidence>
<evidence type="ECO:0000259" key="11">
    <source>
        <dbReference type="Pfam" id="PF03449"/>
    </source>
</evidence>
<sequence>MDNIPVTQETYDQLKQELENLKKVERPKIIDEIAEARAQGDLSENFAYHAAKDRQGEIESRINYLEDRVARAVIIKYDASQGGEIKFGATVKLHNKKNNREITYTIVSPEGVDAINGKISFTSPIGKALLGKKKGDTVEVITPKGKNVFEVLDVQ</sequence>
<dbReference type="Proteomes" id="UP000231134">
    <property type="component" value="Unassembled WGS sequence"/>
</dbReference>
<keyword evidence="3 8" id="KW-0805">Transcription regulation</keyword>
<comment type="caution">
    <text evidence="12">The sequence shown here is derived from an EMBL/GenBank/DDBJ whole genome shotgun (WGS) entry which is preliminary data.</text>
</comment>
<evidence type="ECO:0000313" key="13">
    <source>
        <dbReference type="Proteomes" id="UP000231134"/>
    </source>
</evidence>
<dbReference type="Gene3D" id="1.10.287.180">
    <property type="entry name" value="Transcription elongation factor, GreA/GreB, N-terminal domain"/>
    <property type="match status" value="1"/>
</dbReference>
<dbReference type="SUPFAM" id="SSF46557">
    <property type="entry name" value="GreA transcript cleavage protein, N-terminal domain"/>
    <property type="match status" value="1"/>
</dbReference>
<protein>
    <recommendedName>
        <fullName evidence="2 8">Transcription elongation factor GreA</fullName>
    </recommendedName>
    <alternativeName>
        <fullName evidence="7 8">Transcript cleavage factor GreA</fullName>
    </alternativeName>
</protein>
<dbReference type="FunFam" id="1.10.287.180:FF:000001">
    <property type="entry name" value="Transcription elongation factor GreA"/>
    <property type="match status" value="1"/>
</dbReference>
<accession>A0A2M9A8M0</accession>
<dbReference type="SUPFAM" id="SSF54534">
    <property type="entry name" value="FKBP-like"/>
    <property type="match status" value="1"/>
</dbReference>
<dbReference type="Pfam" id="PF03449">
    <property type="entry name" value="GreA_GreB_N"/>
    <property type="match status" value="1"/>
</dbReference>
<dbReference type="NCBIfam" id="NF001261">
    <property type="entry name" value="PRK00226.1-2"/>
    <property type="match status" value="1"/>
</dbReference>
<evidence type="ECO:0000259" key="10">
    <source>
        <dbReference type="Pfam" id="PF01272"/>
    </source>
</evidence>
<evidence type="ECO:0000256" key="7">
    <source>
        <dbReference type="ARBA" id="ARBA00030776"/>
    </source>
</evidence>
<evidence type="ECO:0000256" key="5">
    <source>
        <dbReference type="ARBA" id="ARBA00023163"/>
    </source>
</evidence>
<gene>
    <name evidence="8" type="primary">greA</name>
    <name evidence="12" type="ORF">BGX16_2092</name>
</gene>
<dbReference type="EMBL" id="PGEX01000001">
    <property type="protein sequence ID" value="PJJ42076.1"/>
    <property type="molecule type" value="Genomic_DNA"/>
</dbReference>
<dbReference type="InterPro" id="IPR001437">
    <property type="entry name" value="Tscrpt_elong_fac_GreA/B_C"/>
</dbReference>
<evidence type="ECO:0000256" key="4">
    <source>
        <dbReference type="ARBA" id="ARBA00023125"/>
    </source>
</evidence>
<organism evidence="12 13">
    <name type="scientific">Hallerella succinigenes</name>
    <dbReference type="NCBI Taxonomy" id="1896222"/>
    <lineage>
        <taxon>Bacteria</taxon>
        <taxon>Pseudomonadati</taxon>
        <taxon>Fibrobacterota</taxon>
        <taxon>Fibrobacteria</taxon>
        <taxon>Fibrobacterales</taxon>
        <taxon>Fibrobacteraceae</taxon>
        <taxon>Hallerella</taxon>
    </lineage>
</organism>
<dbReference type="InterPro" id="IPR036805">
    <property type="entry name" value="Tscrpt_elong_fac_GreA/B_N_sf"/>
</dbReference>
<keyword evidence="5 8" id="KW-0804">Transcription</keyword>